<keyword evidence="1" id="KW-0472">Membrane</keyword>
<name>A0AAV4VTA8_9ARAC</name>
<reference evidence="2 3" key="1">
    <citation type="submission" date="2021-06" db="EMBL/GenBank/DDBJ databases">
        <title>Caerostris darwini draft genome.</title>
        <authorList>
            <person name="Kono N."/>
            <person name="Arakawa K."/>
        </authorList>
    </citation>
    <scope>NUCLEOTIDE SEQUENCE [LARGE SCALE GENOMIC DNA]</scope>
</reference>
<organism evidence="2 3">
    <name type="scientific">Caerostris darwini</name>
    <dbReference type="NCBI Taxonomy" id="1538125"/>
    <lineage>
        <taxon>Eukaryota</taxon>
        <taxon>Metazoa</taxon>
        <taxon>Ecdysozoa</taxon>
        <taxon>Arthropoda</taxon>
        <taxon>Chelicerata</taxon>
        <taxon>Arachnida</taxon>
        <taxon>Araneae</taxon>
        <taxon>Araneomorphae</taxon>
        <taxon>Entelegynae</taxon>
        <taxon>Araneoidea</taxon>
        <taxon>Araneidae</taxon>
        <taxon>Caerostris</taxon>
    </lineage>
</organism>
<evidence type="ECO:0000256" key="1">
    <source>
        <dbReference type="SAM" id="Phobius"/>
    </source>
</evidence>
<protein>
    <submittedName>
        <fullName evidence="2">Uncharacterized protein</fullName>
    </submittedName>
</protein>
<dbReference type="EMBL" id="BPLQ01013620">
    <property type="protein sequence ID" value="GIY73547.1"/>
    <property type="molecule type" value="Genomic_DNA"/>
</dbReference>
<sequence>MSKNVDVKLACIFDVRKNRCPRPLSPKNQLLESGAFICINRNKIKARHLFDRSVYPLPTFRVVVLIIGAIKEILLLQVNMRRTLMGSAFLSEQSWLGANGDPLQGFWQQIYR</sequence>
<gene>
    <name evidence="2" type="ORF">CDAR_620501</name>
</gene>
<keyword evidence="1" id="KW-0812">Transmembrane</keyword>
<feature type="transmembrane region" description="Helical" evidence="1">
    <location>
        <begin position="59"/>
        <end position="78"/>
    </location>
</feature>
<proteinExistence type="predicted"/>
<accession>A0AAV4VTA8</accession>
<evidence type="ECO:0000313" key="3">
    <source>
        <dbReference type="Proteomes" id="UP001054837"/>
    </source>
</evidence>
<comment type="caution">
    <text evidence="2">The sequence shown here is derived from an EMBL/GenBank/DDBJ whole genome shotgun (WGS) entry which is preliminary data.</text>
</comment>
<keyword evidence="3" id="KW-1185">Reference proteome</keyword>
<dbReference type="AlphaFoldDB" id="A0AAV4VTA8"/>
<evidence type="ECO:0000313" key="2">
    <source>
        <dbReference type="EMBL" id="GIY73547.1"/>
    </source>
</evidence>
<keyword evidence="1" id="KW-1133">Transmembrane helix</keyword>
<dbReference type="Proteomes" id="UP001054837">
    <property type="component" value="Unassembled WGS sequence"/>
</dbReference>